<dbReference type="PATRIC" id="fig|1056511.3.peg.2299"/>
<name>L8JE96_9GAMM</name>
<dbReference type="InterPro" id="IPR003018">
    <property type="entry name" value="GAF"/>
</dbReference>
<dbReference type="PROSITE" id="PS50887">
    <property type="entry name" value="GGDEF"/>
    <property type="match status" value="1"/>
</dbReference>
<dbReference type="PANTHER" id="PTHR46663">
    <property type="entry name" value="DIGUANYLATE CYCLASE DGCT-RELATED"/>
    <property type="match status" value="1"/>
</dbReference>
<keyword evidence="3" id="KW-1185">Reference proteome</keyword>
<dbReference type="CDD" id="cd01949">
    <property type="entry name" value="GGDEF"/>
    <property type="match status" value="1"/>
</dbReference>
<dbReference type="NCBIfam" id="TIGR00254">
    <property type="entry name" value="GGDEF"/>
    <property type="match status" value="1"/>
</dbReference>
<dbReference type="Gene3D" id="3.30.70.270">
    <property type="match status" value="1"/>
</dbReference>
<dbReference type="Pfam" id="PF13185">
    <property type="entry name" value="GAF_2"/>
    <property type="match status" value="1"/>
</dbReference>
<dbReference type="SUPFAM" id="SSF55073">
    <property type="entry name" value="Nucleotide cyclase"/>
    <property type="match status" value="1"/>
</dbReference>
<dbReference type="Gene3D" id="3.30.450.40">
    <property type="match status" value="1"/>
</dbReference>
<gene>
    <name evidence="2" type="ORF">C942_00807</name>
</gene>
<sequence length="325" mass="36883">MLALGQSKQEMLEQLIGVTEKIYSDRMTSILLLDDNSNTLHCECAPNLPESYKKAIDGIPIGPDVGACGAAAYFRRKVITENISEHQNWIEFKQITQKVNLASCWSVPIISSKDKVLGTFATYSSYPSSPTPFELEVLEMAASVCAVALEKHEIEQELLQSANYDFLTNVYNRRVFCQKLQQELDDVVKEGLLALFYIDIDQFKTINDQHGHIFGDQVLVETASRLRQISRHTDIVGRLGGDEFVLLASCNDQEDFYELYHELANVFNKELTLKSIPFSASVGFVTIDRNEAFYYDIQSLISAADKHMYQCKHEHKQLCSNYLTH</sequence>
<dbReference type="InterPro" id="IPR029016">
    <property type="entry name" value="GAF-like_dom_sf"/>
</dbReference>
<protein>
    <submittedName>
        <fullName evidence="2">GGDEF domain protein</fullName>
    </submittedName>
</protein>
<dbReference type="SUPFAM" id="SSF55781">
    <property type="entry name" value="GAF domain-like"/>
    <property type="match status" value="1"/>
</dbReference>
<dbReference type="Proteomes" id="UP000011134">
    <property type="component" value="Unassembled WGS sequence"/>
</dbReference>
<dbReference type="InterPro" id="IPR029787">
    <property type="entry name" value="Nucleotide_cyclase"/>
</dbReference>
<dbReference type="InterPro" id="IPR052163">
    <property type="entry name" value="DGC-Regulatory_Protein"/>
</dbReference>
<dbReference type="SMART" id="SM00267">
    <property type="entry name" value="GGDEF"/>
    <property type="match status" value="1"/>
</dbReference>
<organism evidence="2 3">
    <name type="scientific">Photobacterium marinum</name>
    <dbReference type="NCBI Taxonomy" id="1056511"/>
    <lineage>
        <taxon>Bacteria</taxon>
        <taxon>Pseudomonadati</taxon>
        <taxon>Pseudomonadota</taxon>
        <taxon>Gammaproteobacteria</taxon>
        <taxon>Vibrionales</taxon>
        <taxon>Vibrionaceae</taxon>
        <taxon>Photobacterium</taxon>
    </lineage>
</organism>
<dbReference type="PANTHER" id="PTHR46663:SF2">
    <property type="entry name" value="GGDEF DOMAIN-CONTAINING PROTEIN"/>
    <property type="match status" value="1"/>
</dbReference>
<comment type="caution">
    <text evidence="2">The sequence shown here is derived from an EMBL/GenBank/DDBJ whole genome shotgun (WGS) entry which is preliminary data.</text>
</comment>
<dbReference type="InterPro" id="IPR000160">
    <property type="entry name" value="GGDEF_dom"/>
</dbReference>
<dbReference type="Pfam" id="PF00990">
    <property type="entry name" value="GGDEF"/>
    <property type="match status" value="1"/>
</dbReference>
<dbReference type="SMART" id="SM00065">
    <property type="entry name" value="GAF"/>
    <property type="match status" value="1"/>
</dbReference>
<reference evidence="2 3" key="1">
    <citation type="submission" date="2012-12" db="EMBL/GenBank/DDBJ databases">
        <title>Genome Assembly of Photobacterium sp. AK15.</title>
        <authorList>
            <person name="Khatri I."/>
            <person name="Vaidya B."/>
            <person name="Srinivas T.N.R."/>
            <person name="Subramanian S."/>
            <person name="Pinnaka A."/>
        </authorList>
    </citation>
    <scope>NUCLEOTIDE SEQUENCE [LARGE SCALE GENOMIC DNA]</scope>
    <source>
        <strain evidence="2 3">AK15</strain>
    </source>
</reference>
<dbReference type="AlphaFoldDB" id="L8JE96"/>
<proteinExistence type="predicted"/>
<accession>L8JE96</accession>
<dbReference type="EMBL" id="AMZO01000016">
    <property type="protein sequence ID" value="ELR65722.1"/>
    <property type="molecule type" value="Genomic_DNA"/>
</dbReference>
<dbReference type="InterPro" id="IPR043128">
    <property type="entry name" value="Rev_trsase/Diguanyl_cyclase"/>
</dbReference>
<feature type="domain" description="GGDEF" evidence="1">
    <location>
        <begin position="191"/>
        <end position="325"/>
    </location>
</feature>
<evidence type="ECO:0000313" key="2">
    <source>
        <dbReference type="EMBL" id="ELR65722.1"/>
    </source>
</evidence>
<evidence type="ECO:0000259" key="1">
    <source>
        <dbReference type="PROSITE" id="PS50887"/>
    </source>
</evidence>
<evidence type="ECO:0000313" key="3">
    <source>
        <dbReference type="Proteomes" id="UP000011134"/>
    </source>
</evidence>